<gene>
    <name evidence="4" type="ORF">NFC81_12495</name>
</gene>
<evidence type="ECO:0000259" key="3">
    <source>
        <dbReference type="Pfam" id="PF03364"/>
    </source>
</evidence>
<keyword evidence="2" id="KW-1277">Toxin-antitoxin system</keyword>
<dbReference type="Pfam" id="PF03364">
    <property type="entry name" value="Polyketide_cyc"/>
    <property type="match status" value="1"/>
</dbReference>
<dbReference type="GO" id="GO:0045333">
    <property type="term" value="P:cellular respiration"/>
    <property type="evidence" value="ECO:0007669"/>
    <property type="project" value="InterPro"/>
</dbReference>
<dbReference type="SUPFAM" id="SSF55961">
    <property type="entry name" value="Bet v1-like"/>
    <property type="match status" value="1"/>
</dbReference>
<dbReference type="InterPro" id="IPR005031">
    <property type="entry name" value="COQ10_START"/>
</dbReference>
<dbReference type="GO" id="GO:0048039">
    <property type="term" value="F:ubiquinone binding"/>
    <property type="evidence" value="ECO:0007669"/>
    <property type="project" value="InterPro"/>
</dbReference>
<dbReference type="EMBL" id="CP101717">
    <property type="protein sequence ID" value="WLD57523.1"/>
    <property type="molecule type" value="Genomic_DNA"/>
</dbReference>
<dbReference type="InterPro" id="IPR044996">
    <property type="entry name" value="COQ10-like"/>
</dbReference>
<evidence type="ECO:0000256" key="1">
    <source>
        <dbReference type="ARBA" id="ARBA00008918"/>
    </source>
</evidence>
<dbReference type="Gene3D" id="3.30.530.20">
    <property type="match status" value="1"/>
</dbReference>
<dbReference type="RefSeq" id="WP_304994808.1">
    <property type="nucleotide sequence ID" value="NZ_CP101717.1"/>
</dbReference>
<evidence type="ECO:0000313" key="4">
    <source>
        <dbReference type="EMBL" id="WLD57523.1"/>
    </source>
</evidence>
<dbReference type="PANTHER" id="PTHR12901:SF10">
    <property type="entry name" value="COENZYME Q-BINDING PROTEIN COQ10, MITOCHONDRIAL"/>
    <property type="match status" value="1"/>
</dbReference>
<protein>
    <submittedName>
        <fullName evidence="4">Type II toxin-antitoxin system RatA family toxin</fullName>
    </submittedName>
</protein>
<dbReference type="InterPro" id="IPR023393">
    <property type="entry name" value="START-like_dom_sf"/>
</dbReference>
<evidence type="ECO:0000256" key="2">
    <source>
        <dbReference type="ARBA" id="ARBA00022649"/>
    </source>
</evidence>
<feature type="domain" description="Coenzyme Q-binding protein COQ10 START" evidence="3">
    <location>
        <begin position="9"/>
        <end position="133"/>
    </location>
</feature>
<organism evidence="4">
    <name type="scientific">Salinispirillum sp. LH 10-3-1</name>
    <dbReference type="NCBI Taxonomy" id="2952525"/>
    <lineage>
        <taxon>Bacteria</taxon>
        <taxon>Pseudomonadati</taxon>
        <taxon>Pseudomonadota</taxon>
        <taxon>Gammaproteobacteria</taxon>
        <taxon>Oceanospirillales</taxon>
        <taxon>Saccharospirillaceae</taxon>
        <taxon>Salinispirillum</taxon>
    </lineage>
</organism>
<comment type="similarity">
    <text evidence="1">Belongs to the ribosome association toxin RatA family.</text>
</comment>
<dbReference type="PANTHER" id="PTHR12901">
    <property type="entry name" value="SPERM PROTEIN HOMOLOG"/>
    <property type="match status" value="1"/>
</dbReference>
<sequence length="141" mass="16491">MKIARRAMVPYSPEQMFALVHDIESYPDFLPEITGVKVLERHTEVVAAELEISKGPVRERFATRNRIRRPDWMSMELVRGPFKHLHGEWHFTAAGEMSEIRFELDFEVRGFALKMILEPVVGRMADRLVDRFCQRARSVYG</sequence>
<dbReference type="CDD" id="cd07813">
    <property type="entry name" value="COQ10p_like"/>
    <property type="match status" value="1"/>
</dbReference>
<name>A0AB38YEM9_9GAMM</name>
<accession>A0AB38YEM9</accession>
<dbReference type="AlphaFoldDB" id="A0AB38YEM9"/>
<proteinExistence type="inferred from homology"/>
<reference evidence="4" key="1">
    <citation type="submission" date="2022-07" db="EMBL/GenBank/DDBJ databases">
        <title>Complete genome sequence of Salinispirillum sp. LH10-3-1 capable of multiple carbohydrate inversion isolated from a soda lake.</title>
        <authorList>
            <person name="Liu J."/>
            <person name="Zhai Y."/>
            <person name="Zhang H."/>
            <person name="Yang H."/>
            <person name="Qu J."/>
            <person name="Li J."/>
        </authorList>
    </citation>
    <scope>NUCLEOTIDE SEQUENCE</scope>
    <source>
        <strain evidence="4">LH 10-3-1</strain>
    </source>
</reference>